<sequence length="65" mass="7699">MIKRKKTENSIYNYPSSIQEEDFISSDSTTRLFITNQQKSNKIIFESQNIFSTFKFCIEISNFNC</sequence>
<evidence type="ECO:0000313" key="2">
    <source>
        <dbReference type="Proteomes" id="UP000183832"/>
    </source>
</evidence>
<dbReference type="EMBL" id="CVRI01000059">
    <property type="protein sequence ID" value="CRL03208.1"/>
    <property type="molecule type" value="Genomic_DNA"/>
</dbReference>
<protein>
    <submittedName>
        <fullName evidence="1">CLUMA_CG016805, isoform A</fullName>
    </submittedName>
</protein>
<evidence type="ECO:0000313" key="1">
    <source>
        <dbReference type="EMBL" id="CRL03208.1"/>
    </source>
</evidence>
<dbReference type="AlphaFoldDB" id="A0A1J1ISV7"/>
<accession>A0A1J1ISV7</accession>
<dbReference type="Proteomes" id="UP000183832">
    <property type="component" value="Unassembled WGS sequence"/>
</dbReference>
<reference evidence="1 2" key="1">
    <citation type="submission" date="2015-04" db="EMBL/GenBank/DDBJ databases">
        <authorList>
            <person name="Syromyatnikov M.Y."/>
            <person name="Popov V.N."/>
        </authorList>
    </citation>
    <scope>NUCLEOTIDE SEQUENCE [LARGE SCALE GENOMIC DNA]</scope>
</reference>
<keyword evidence="2" id="KW-1185">Reference proteome</keyword>
<name>A0A1J1ISV7_9DIPT</name>
<proteinExistence type="predicted"/>
<gene>
    <name evidence="1" type="ORF">CLUMA_CG016805</name>
</gene>
<organism evidence="1 2">
    <name type="scientific">Clunio marinus</name>
    <dbReference type="NCBI Taxonomy" id="568069"/>
    <lineage>
        <taxon>Eukaryota</taxon>
        <taxon>Metazoa</taxon>
        <taxon>Ecdysozoa</taxon>
        <taxon>Arthropoda</taxon>
        <taxon>Hexapoda</taxon>
        <taxon>Insecta</taxon>
        <taxon>Pterygota</taxon>
        <taxon>Neoptera</taxon>
        <taxon>Endopterygota</taxon>
        <taxon>Diptera</taxon>
        <taxon>Nematocera</taxon>
        <taxon>Chironomoidea</taxon>
        <taxon>Chironomidae</taxon>
        <taxon>Clunio</taxon>
    </lineage>
</organism>